<proteinExistence type="predicted"/>
<dbReference type="CDD" id="cd01949">
    <property type="entry name" value="GGDEF"/>
    <property type="match status" value="1"/>
</dbReference>
<dbReference type="InterPro" id="IPR035919">
    <property type="entry name" value="EAL_sf"/>
</dbReference>
<dbReference type="InterPro" id="IPR052155">
    <property type="entry name" value="Biofilm_reg_signaling"/>
</dbReference>
<evidence type="ECO:0000259" key="1">
    <source>
        <dbReference type="PROSITE" id="PS50883"/>
    </source>
</evidence>
<gene>
    <name evidence="3" type="ORF">KNN_05545</name>
</gene>
<dbReference type="InterPro" id="IPR001633">
    <property type="entry name" value="EAL_dom"/>
</dbReference>
<reference evidence="3 4" key="1">
    <citation type="submission" date="2015-05" db="EMBL/GenBank/DDBJ databases">
        <title>Whole genome sequence of Bacillus thuringiensis serovar tolworthi Pasteur Institute Standard strain.</title>
        <authorList>
            <person name="Kanda K."/>
            <person name="Nakashima K."/>
            <person name="Nagano Y."/>
        </authorList>
    </citation>
    <scope>NUCLEOTIDE SEQUENCE [LARGE SCALE GENOMIC DNA]</scope>
    <source>
        <strain evidence="3 4">Pasteur Institute Standard strain</strain>
    </source>
</reference>
<dbReference type="InterPro" id="IPR043128">
    <property type="entry name" value="Rev_trsase/Diguanyl_cyclase"/>
</dbReference>
<dbReference type="Pfam" id="PF00563">
    <property type="entry name" value="EAL"/>
    <property type="match status" value="1"/>
</dbReference>
<dbReference type="InterPro" id="IPR000160">
    <property type="entry name" value="GGDEF_dom"/>
</dbReference>
<dbReference type="PROSITE" id="PS50887">
    <property type="entry name" value="GGDEF"/>
    <property type="match status" value="1"/>
</dbReference>
<dbReference type="Gene3D" id="3.20.20.450">
    <property type="entry name" value="EAL domain"/>
    <property type="match status" value="1"/>
</dbReference>
<feature type="domain" description="EAL" evidence="1">
    <location>
        <begin position="179"/>
        <end position="433"/>
    </location>
</feature>
<dbReference type="SMART" id="SM00052">
    <property type="entry name" value="EAL"/>
    <property type="match status" value="1"/>
</dbReference>
<evidence type="ECO:0000313" key="4">
    <source>
        <dbReference type="Proteomes" id="UP000055316"/>
    </source>
</evidence>
<dbReference type="SUPFAM" id="SSF141868">
    <property type="entry name" value="EAL domain-like"/>
    <property type="match status" value="1"/>
</dbReference>
<dbReference type="InterPro" id="IPR029787">
    <property type="entry name" value="Nucleotide_cyclase"/>
</dbReference>
<name>A0A9W4EWL5_BACTO</name>
<dbReference type="Pfam" id="PF00990">
    <property type="entry name" value="GGDEF"/>
    <property type="match status" value="1"/>
</dbReference>
<dbReference type="AlphaFoldDB" id="A0A9W4EWL5"/>
<organism evidence="3 4">
    <name type="scientific">Bacillus thuringiensis subsp. tolworthi</name>
    <dbReference type="NCBI Taxonomy" id="1442"/>
    <lineage>
        <taxon>Bacteria</taxon>
        <taxon>Bacillati</taxon>
        <taxon>Bacillota</taxon>
        <taxon>Bacilli</taxon>
        <taxon>Bacillales</taxon>
        <taxon>Bacillaceae</taxon>
        <taxon>Bacillus</taxon>
        <taxon>Bacillus cereus group</taxon>
    </lineage>
</organism>
<dbReference type="PANTHER" id="PTHR44757">
    <property type="entry name" value="DIGUANYLATE CYCLASE DGCP"/>
    <property type="match status" value="1"/>
</dbReference>
<dbReference type="SUPFAM" id="SSF55073">
    <property type="entry name" value="Nucleotide cyclase"/>
    <property type="match status" value="1"/>
</dbReference>
<evidence type="ECO:0000259" key="2">
    <source>
        <dbReference type="PROSITE" id="PS50887"/>
    </source>
</evidence>
<dbReference type="Proteomes" id="UP000055316">
    <property type="component" value="Chromosome"/>
</dbReference>
<protein>
    <submittedName>
        <fullName evidence="3">Sensory box/GGDEF family protein</fullName>
    </submittedName>
</protein>
<dbReference type="EMBL" id="AP014864">
    <property type="protein sequence ID" value="BAR86365.1"/>
    <property type="molecule type" value="Genomic_DNA"/>
</dbReference>
<dbReference type="CDD" id="cd01948">
    <property type="entry name" value="EAL"/>
    <property type="match status" value="1"/>
</dbReference>
<dbReference type="PROSITE" id="PS50883">
    <property type="entry name" value="EAL"/>
    <property type="match status" value="1"/>
</dbReference>
<dbReference type="SMART" id="SM00267">
    <property type="entry name" value="GGDEF"/>
    <property type="match status" value="1"/>
</dbReference>
<accession>A0A9W4EWL5</accession>
<evidence type="ECO:0000313" key="3">
    <source>
        <dbReference type="EMBL" id="BAR86365.1"/>
    </source>
</evidence>
<dbReference type="Gene3D" id="3.30.70.270">
    <property type="match status" value="1"/>
</dbReference>
<sequence>MRLSESRYRELAYHDALTSLPNRLQLITTVNELIADKKEFGMIYFDLDRFKLVNDTLGHMIGDLLLSEVASRLHYVLGEKDVLARLGGDEFVLLTKNHRQDDMSQLATSVLSCFQAPFMLEGHEVYISASLGLCSYPQDGQDVETLLKNSDLAMYSAKEQGRNAACFFTDELRAKINRRMKVEFALQKAIRDEELDVALQPIIDLKTKRYSGIEALVRCMTEDGPISPSEFIPVAEESGLIIKLGDWVLEKSCRLFKTLPNYQEGLKLSVNLSIQQLMQKRFILSVRSILKRTGFPPNRLILEITESIAVRHFDYIIATLQELRNMGVLIALDDFGTGYSSLYYLKQLPLDIVKIDRNFIREFHYDHAQPERTIVKSVIEIAHSLNLAVVAEGVETVEQESLLQSMSCDYVQGFYYAKPLSVGELKEKLITDF</sequence>
<dbReference type="NCBIfam" id="TIGR00254">
    <property type="entry name" value="GGDEF"/>
    <property type="match status" value="1"/>
</dbReference>
<dbReference type="PANTHER" id="PTHR44757:SF2">
    <property type="entry name" value="BIOFILM ARCHITECTURE MAINTENANCE PROTEIN MBAA"/>
    <property type="match status" value="1"/>
</dbReference>
<feature type="domain" description="GGDEF" evidence="2">
    <location>
        <begin position="38"/>
        <end position="170"/>
    </location>
</feature>